<evidence type="ECO:0000256" key="6">
    <source>
        <dbReference type="ARBA" id="ARBA00022927"/>
    </source>
</evidence>
<dbReference type="InterPro" id="IPR041653">
    <property type="entry name" value="Importin_rep_4"/>
</dbReference>
<evidence type="ECO:0000256" key="4">
    <source>
        <dbReference type="ARBA" id="ARBA00022490"/>
    </source>
</evidence>
<keyword evidence="5" id="KW-0677">Repeat</keyword>
<protein>
    <submittedName>
        <fullName evidence="9">Uncharacterized protein LOC107784223 isoform X1</fullName>
    </submittedName>
</protein>
<dbReference type="InterPro" id="IPR016024">
    <property type="entry name" value="ARM-type_fold"/>
</dbReference>
<comment type="subcellular location">
    <subcellularLocation>
        <location evidence="2">Cytoplasm</location>
    </subcellularLocation>
    <subcellularLocation>
        <location evidence="1">Nucleus</location>
    </subcellularLocation>
</comment>
<reference evidence="9" key="2">
    <citation type="submission" date="2025-08" db="UniProtKB">
        <authorList>
            <consortium name="RefSeq"/>
        </authorList>
    </citation>
    <scope>IDENTIFICATION</scope>
    <source>
        <tissue evidence="9">Leaf</tissue>
    </source>
</reference>
<dbReference type="GO" id="GO:0061608">
    <property type="term" value="F:nuclear import signal receptor activity"/>
    <property type="evidence" value="ECO:0000318"/>
    <property type="project" value="GO_Central"/>
</dbReference>
<dbReference type="GO" id="GO:0005737">
    <property type="term" value="C:cytoplasm"/>
    <property type="evidence" value="ECO:0000318"/>
    <property type="project" value="GO_Central"/>
</dbReference>
<dbReference type="InterPro" id="IPR011989">
    <property type="entry name" value="ARM-like"/>
</dbReference>
<evidence type="ECO:0000256" key="2">
    <source>
        <dbReference type="ARBA" id="ARBA00004496"/>
    </source>
</evidence>
<dbReference type="RefSeq" id="XP_016460791.2">
    <property type="nucleotide sequence ID" value="XM_016605305.2"/>
</dbReference>
<dbReference type="Pfam" id="PF13513">
    <property type="entry name" value="HEAT_EZ"/>
    <property type="match status" value="1"/>
</dbReference>
<keyword evidence="4" id="KW-0963">Cytoplasm</keyword>
<keyword evidence="3" id="KW-0813">Transport</keyword>
<dbReference type="InterPro" id="IPR057672">
    <property type="entry name" value="TPR_IPO4/5"/>
</dbReference>
<evidence type="ECO:0000313" key="8">
    <source>
        <dbReference type="Proteomes" id="UP000790787"/>
    </source>
</evidence>
<dbReference type="KEGG" id="nta:107784223"/>
<dbReference type="PROSITE" id="PS50077">
    <property type="entry name" value="HEAT_REPEAT"/>
    <property type="match status" value="1"/>
</dbReference>
<proteinExistence type="predicted"/>
<dbReference type="OrthoDB" id="543373at2759"/>
<dbReference type="InterPro" id="IPR041389">
    <property type="entry name" value="Importin_rep_6"/>
</dbReference>
<dbReference type="SUPFAM" id="SSF48371">
    <property type="entry name" value="ARM repeat"/>
    <property type="match status" value="2"/>
</dbReference>
<reference evidence="8" key="1">
    <citation type="journal article" date="2014" name="Nat. Commun.">
        <title>The tobacco genome sequence and its comparison with those of tomato and potato.</title>
        <authorList>
            <person name="Sierro N."/>
            <person name="Battey J.N."/>
            <person name="Ouadi S."/>
            <person name="Bakaher N."/>
            <person name="Bovet L."/>
            <person name="Willig A."/>
            <person name="Goepfert S."/>
            <person name="Peitsch M.C."/>
            <person name="Ivanov N.V."/>
        </authorList>
    </citation>
    <scope>NUCLEOTIDE SEQUENCE [LARGE SCALE GENOMIC DNA]</scope>
</reference>
<sequence>MGNFVVMDRELTQLQKDQMEAILGHESEPFETFISDHIESSKEKDSEAKSMFKMMKQNDPDSFALKLAEFLGPSHDLYYREECAVLLNKLLTDDNDDDLCTWRNLSLSTQSTIKCIILNRMSLEESEFIMLELSNTVSKLAASLLPNNKWPELFPFLYQCLTDDSTSNNYLKFCSFLVFGMLADDIGETIVPCIKNLHPLFLNTLNDDTLFLNVRIAATRTVISFIQCVPANSNENERFQDLLPCMMRTLTDGLSIGDQEDLARYVLDFFIELAKNEPRFFRRQLVVVVGSVLDIAEDEKLQEGTRRLAVEFLITLVEARERTPGMMKKLPLFISRCFTMLLNLLLDIKDDPAWHNAKDVDDDTGTTSNYHVGKKCLERFSIALGGKSISYIAIEQLCAYAAAPEWKKRHAALFALAQIAEGCSKLVMIKNLEQLVNMVLNCLQDPHPRVRLAACQAIARLSKFFCPNFQEQYHNQVVPALTAAVDDKHQRVQAYAAGALSAFYGSDKPETLIPYLDGIVNKLLILLQNGEQMVQEEALWALSRIAQCVGEHFRTYYDTVMPHLKAVSIKTDLNLILRARAMECISFVGFAGGKEKFREDAEQVMEVLISLQGLQTNRDDPPTKYLLIACTRICNCLEQDFLPYMSAVMPFMIHCAQLEPDMTIFAGLVLRSYALTLEEDFYPWIPQVVSVFVPLLKFYYHNEVRNQAAKAMALLLHSAKLAVEKGIAQDGSESYFTKLSGHIILSMVEALHEEPMTEICAVMLDELYRCLQICGALLNESQLRRIVDELKHVITESSNRKGKLAERAKTEDFDAEEAELLKGEKMQEDLIFSHVGAILDTLIKNFKAASLHFFDELSSYLFPMWGKDITAQERRTSIFIFDGLVEECPEAALKYCDVFLPLFLDASNDECPAVRQCALYGLGLYAEYGGSVFKPFVRETTSRINVVIMHFRARELENEHAYDNAVSALGKICQFHRENIDSAQIIPIWLNCLPIKRDLHEAKYVHDELCLMVERSDEELLGHNYLHLPKVISVFAEIICAGEDLATEETAKCMINLLRHY</sequence>
<evidence type="ECO:0000256" key="7">
    <source>
        <dbReference type="ARBA" id="ARBA00023242"/>
    </source>
</evidence>
<evidence type="ECO:0000256" key="1">
    <source>
        <dbReference type="ARBA" id="ARBA00004123"/>
    </source>
</evidence>
<keyword evidence="8" id="KW-1185">Reference proteome</keyword>
<dbReference type="Pfam" id="PF18829">
    <property type="entry name" value="Importin_rep_6"/>
    <property type="match status" value="1"/>
</dbReference>
<dbReference type="Gene3D" id="1.25.10.10">
    <property type="entry name" value="Leucine-rich Repeat Variant"/>
    <property type="match status" value="1"/>
</dbReference>
<dbReference type="Pfam" id="PF18808">
    <property type="entry name" value="Importin_rep_4"/>
    <property type="match status" value="1"/>
</dbReference>
<dbReference type="GeneID" id="107784223"/>
<dbReference type="GO" id="GO:0005634">
    <property type="term" value="C:nucleus"/>
    <property type="evidence" value="ECO:0000318"/>
    <property type="project" value="GO_Central"/>
</dbReference>
<dbReference type="InterPro" id="IPR040122">
    <property type="entry name" value="Importin_beta"/>
</dbReference>
<dbReference type="AlphaFoldDB" id="A0A1S3Z8S0"/>
<gene>
    <name evidence="9" type="primary">LOC107784223</name>
</gene>
<dbReference type="RefSeq" id="XP_016460791.1">
    <property type="nucleotide sequence ID" value="XM_016605305.1"/>
</dbReference>
<evidence type="ECO:0000256" key="3">
    <source>
        <dbReference type="ARBA" id="ARBA00022448"/>
    </source>
</evidence>
<name>A0A1S3Z8S0_TOBAC</name>
<dbReference type="PaxDb" id="4097-A0A1S3Z8S0"/>
<accession>A0A1S3Z8S0</accession>
<dbReference type="GO" id="GO:0008139">
    <property type="term" value="F:nuclear localization sequence binding"/>
    <property type="evidence" value="ECO:0000318"/>
    <property type="project" value="GO_Central"/>
</dbReference>
<dbReference type="PANTHER" id="PTHR10527">
    <property type="entry name" value="IMPORTIN BETA"/>
    <property type="match status" value="1"/>
</dbReference>
<dbReference type="InterPro" id="IPR034085">
    <property type="entry name" value="TOG"/>
</dbReference>
<evidence type="ECO:0000313" key="9">
    <source>
        <dbReference type="RefSeq" id="XP_016460791.2"/>
    </source>
</evidence>
<dbReference type="Proteomes" id="UP000790787">
    <property type="component" value="Chromosome 9"/>
</dbReference>
<dbReference type="GO" id="GO:0006606">
    <property type="term" value="P:protein import into nucleus"/>
    <property type="evidence" value="ECO:0000318"/>
    <property type="project" value="GO_Central"/>
</dbReference>
<dbReference type="InterPro" id="IPR000225">
    <property type="entry name" value="Armadillo"/>
</dbReference>
<dbReference type="STRING" id="4097.A0A1S3Z8S0"/>
<dbReference type="SMART" id="SM01349">
    <property type="entry name" value="TOG"/>
    <property type="match status" value="1"/>
</dbReference>
<evidence type="ECO:0000256" key="5">
    <source>
        <dbReference type="ARBA" id="ARBA00022737"/>
    </source>
</evidence>
<keyword evidence="6" id="KW-0653">Protein transport</keyword>
<dbReference type="SMR" id="A0A1S3Z8S0"/>
<organism evidence="8 9">
    <name type="scientific">Nicotiana tabacum</name>
    <name type="common">Common tobacco</name>
    <dbReference type="NCBI Taxonomy" id="4097"/>
    <lineage>
        <taxon>Eukaryota</taxon>
        <taxon>Viridiplantae</taxon>
        <taxon>Streptophyta</taxon>
        <taxon>Embryophyta</taxon>
        <taxon>Tracheophyta</taxon>
        <taxon>Spermatophyta</taxon>
        <taxon>Magnoliopsida</taxon>
        <taxon>eudicotyledons</taxon>
        <taxon>Gunneridae</taxon>
        <taxon>Pentapetalae</taxon>
        <taxon>asterids</taxon>
        <taxon>lamiids</taxon>
        <taxon>Solanales</taxon>
        <taxon>Solanaceae</taxon>
        <taxon>Nicotianoideae</taxon>
        <taxon>Nicotianeae</taxon>
        <taxon>Nicotiana</taxon>
    </lineage>
</organism>
<dbReference type="Pfam" id="PF00514">
    <property type="entry name" value="Arm"/>
    <property type="match status" value="1"/>
</dbReference>
<dbReference type="Pfam" id="PF25780">
    <property type="entry name" value="TPR_IPO5"/>
    <property type="match status" value="1"/>
</dbReference>
<dbReference type="InterPro" id="IPR021133">
    <property type="entry name" value="HEAT_type_2"/>
</dbReference>
<keyword evidence="7" id="KW-0539">Nucleus</keyword>